<evidence type="ECO:0000313" key="3">
    <source>
        <dbReference type="EMBL" id="WCT75356.1"/>
    </source>
</evidence>
<accession>A0ABY7TRN7</accession>
<name>A0ABY7TRN7_9SPHN</name>
<sequence length="460" mass="47625">MIGLAAFAAMALAPGCQGGLCNARALDPWFAKLQRAAAPGGRQGKPLHILQIGDSHTAGDAITGAWRDQMQARYGSGGRGVMPPGRPYNGFLSYGATASMSPGWTVASGFGANWGGGGTPLGLSGFSLTSSTPGSTIGLVADSTEQFNRFTVCALARPGAGALSIRVGGTTERMNLSSITQRPECKTIRTPGLSEDAMVTLEQGSATVTSIASFRDGQGGVAISNLGIVGSQLVHFGRTDDQVLGEELREYDPDLIVVAFGTNEGFAARFTPFEYEVVLRSQIGRIRRLAGNVPILLLGAPDAASRRAEMRINAPGYSVAECGATPALAQAAPAPAPARPAYDPIGAIVAALRGDLTTETPQQPAVDPPPTPAPAATASGGLFAPAALKAVRDVQRRVASSLGVAFWDWDARMGGACTSVAWVRQSPPLMRGDYVHYTKAGGHEIATRLQADLDRAAAAR</sequence>
<proteinExistence type="predicted"/>
<evidence type="ECO:0000259" key="2">
    <source>
        <dbReference type="Pfam" id="PF13472"/>
    </source>
</evidence>
<dbReference type="InterPro" id="IPR013830">
    <property type="entry name" value="SGNH_hydro"/>
</dbReference>
<dbReference type="Pfam" id="PF13472">
    <property type="entry name" value="Lipase_GDSL_2"/>
    <property type="match status" value="1"/>
</dbReference>
<dbReference type="SUPFAM" id="SSF52266">
    <property type="entry name" value="SGNH hydrolase"/>
    <property type="match status" value="1"/>
</dbReference>
<gene>
    <name evidence="3" type="ORF">PQ455_09110</name>
</gene>
<dbReference type="EMBL" id="CP117411">
    <property type="protein sequence ID" value="WCT75356.1"/>
    <property type="molecule type" value="Genomic_DNA"/>
</dbReference>
<reference evidence="3 4" key="1">
    <citation type="submission" date="2023-02" db="EMBL/GenBank/DDBJ databases">
        <title>Genome sequence of Sphingomonas naphthae.</title>
        <authorList>
            <person name="Kim S."/>
            <person name="Heo J."/>
            <person name="Kwon S.-W."/>
        </authorList>
    </citation>
    <scope>NUCLEOTIDE SEQUENCE [LARGE SCALE GENOMIC DNA]</scope>
    <source>
        <strain evidence="3 4">KACC 18716</strain>
    </source>
</reference>
<evidence type="ECO:0000256" key="1">
    <source>
        <dbReference type="SAM" id="MobiDB-lite"/>
    </source>
</evidence>
<dbReference type="Gene3D" id="3.40.50.1110">
    <property type="entry name" value="SGNH hydrolase"/>
    <property type="match status" value="3"/>
</dbReference>
<dbReference type="InterPro" id="IPR036514">
    <property type="entry name" value="SGNH_hydro_sf"/>
</dbReference>
<keyword evidence="4" id="KW-1185">Reference proteome</keyword>
<organism evidence="3 4">
    <name type="scientific">Sphingomonas naphthae</name>
    <dbReference type="NCBI Taxonomy" id="1813468"/>
    <lineage>
        <taxon>Bacteria</taxon>
        <taxon>Pseudomonadati</taxon>
        <taxon>Pseudomonadota</taxon>
        <taxon>Alphaproteobacteria</taxon>
        <taxon>Sphingomonadales</taxon>
        <taxon>Sphingomonadaceae</taxon>
        <taxon>Sphingomonas</taxon>
    </lineage>
</organism>
<feature type="region of interest" description="Disordered" evidence="1">
    <location>
        <begin position="359"/>
        <end position="379"/>
    </location>
</feature>
<dbReference type="RefSeq" id="WP_273691161.1">
    <property type="nucleotide sequence ID" value="NZ_CP117411.1"/>
</dbReference>
<dbReference type="Proteomes" id="UP001220395">
    <property type="component" value="Chromosome"/>
</dbReference>
<protein>
    <submittedName>
        <fullName evidence="3">GDSL-type esterase/lipase family protein</fullName>
    </submittedName>
</protein>
<evidence type="ECO:0000313" key="4">
    <source>
        <dbReference type="Proteomes" id="UP001220395"/>
    </source>
</evidence>
<feature type="domain" description="SGNH hydrolase-type esterase" evidence="2">
    <location>
        <begin position="219"/>
        <end position="441"/>
    </location>
</feature>